<dbReference type="EMBL" id="GBRH01252494">
    <property type="protein sequence ID" value="JAD45401.1"/>
    <property type="molecule type" value="Transcribed_RNA"/>
</dbReference>
<accession>A0A0A9A2T5</accession>
<evidence type="ECO:0000313" key="1">
    <source>
        <dbReference type="EMBL" id="JAD45401.1"/>
    </source>
</evidence>
<reference evidence="1" key="1">
    <citation type="submission" date="2014-09" db="EMBL/GenBank/DDBJ databases">
        <authorList>
            <person name="Magalhaes I.L.F."/>
            <person name="Oliveira U."/>
            <person name="Santos F.R."/>
            <person name="Vidigal T.H.D.A."/>
            <person name="Brescovit A.D."/>
            <person name="Santos A.J."/>
        </authorList>
    </citation>
    <scope>NUCLEOTIDE SEQUENCE</scope>
    <source>
        <tissue evidence="1">Shoot tissue taken approximately 20 cm above the soil surface</tissue>
    </source>
</reference>
<proteinExistence type="predicted"/>
<organism evidence="1">
    <name type="scientific">Arundo donax</name>
    <name type="common">Giant reed</name>
    <name type="synonym">Donax arundinaceus</name>
    <dbReference type="NCBI Taxonomy" id="35708"/>
    <lineage>
        <taxon>Eukaryota</taxon>
        <taxon>Viridiplantae</taxon>
        <taxon>Streptophyta</taxon>
        <taxon>Embryophyta</taxon>
        <taxon>Tracheophyta</taxon>
        <taxon>Spermatophyta</taxon>
        <taxon>Magnoliopsida</taxon>
        <taxon>Liliopsida</taxon>
        <taxon>Poales</taxon>
        <taxon>Poaceae</taxon>
        <taxon>PACMAD clade</taxon>
        <taxon>Arundinoideae</taxon>
        <taxon>Arundineae</taxon>
        <taxon>Arundo</taxon>
    </lineage>
</organism>
<name>A0A0A9A2T5_ARUDO</name>
<reference evidence="1" key="2">
    <citation type="journal article" date="2015" name="Data Brief">
        <title>Shoot transcriptome of the giant reed, Arundo donax.</title>
        <authorList>
            <person name="Barrero R.A."/>
            <person name="Guerrero F.D."/>
            <person name="Moolhuijzen P."/>
            <person name="Goolsby J.A."/>
            <person name="Tidwell J."/>
            <person name="Bellgard S.E."/>
            <person name="Bellgard M.I."/>
        </authorList>
    </citation>
    <scope>NUCLEOTIDE SEQUENCE</scope>
    <source>
        <tissue evidence="1">Shoot tissue taken approximately 20 cm above the soil surface</tissue>
    </source>
</reference>
<protein>
    <submittedName>
        <fullName evidence="1">Uncharacterized protein</fullName>
    </submittedName>
</protein>
<sequence length="15" mass="1803">MVTGFMQLTEMYSQH</sequence>